<dbReference type="EMBL" id="BMYS01000002">
    <property type="protein sequence ID" value="GGW78837.1"/>
    <property type="molecule type" value="Genomic_DNA"/>
</dbReference>
<gene>
    <name evidence="6" type="primary">ascD</name>
    <name evidence="6" type="ORF">GCM10011450_05970</name>
</gene>
<dbReference type="PROSITE" id="PS00197">
    <property type="entry name" value="2FE2S_FER_1"/>
    <property type="match status" value="1"/>
</dbReference>
<feature type="domain" description="FAD-binding FR-type" evidence="5">
    <location>
        <begin position="100"/>
        <end position="204"/>
    </location>
</feature>
<accession>A0A918MWV4</accession>
<dbReference type="PRINTS" id="PR00410">
    <property type="entry name" value="PHEHYDRXLASE"/>
</dbReference>
<reference evidence="6" key="1">
    <citation type="journal article" date="2014" name="Int. J. Syst. Evol. Microbiol.">
        <title>Complete genome sequence of Corynebacterium casei LMG S-19264T (=DSM 44701T), isolated from a smear-ripened cheese.</title>
        <authorList>
            <consortium name="US DOE Joint Genome Institute (JGI-PGF)"/>
            <person name="Walter F."/>
            <person name="Albersmeier A."/>
            <person name="Kalinowski J."/>
            <person name="Ruckert C."/>
        </authorList>
    </citation>
    <scope>NUCLEOTIDE SEQUENCE</scope>
    <source>
        <strain evidence="6">KCTC 23732</strain>
    </source>
</reference>
<dbReference type="InterPro" id="IPR017927">
    <property type="entry name" value="FAD-bd_FR_type"/>
</dbReference>
<dbReference type="InterPro" id="IPR001709">
    <property type="entry name" value="Flavoprot_Pyr_Nucl_cyt_Rdtase"/>
</dbReference>
<protein>
    <submittedName>
        <fullName evidence="6">CDP-6-deoxy-delta-3,4-glucoseen reductase</fullName>
    </submittedName>
</protein>
<dbReference type="PROSITE" id="PS51384">
    <property type="entry name" value="FAD_FR"/>
    <property type="match status" value="1"/>
</dbReference>
<dbReference type="SUPFAM" id="SSF52343">
    <property type="entry name" value="Ferredoxin reductase-like, C-terminal NADP-linked domain"/>
    <property type="match status" value="1"/>
</dbReference>
<name>A0A918MWV4_9BURK</name>
<dbReference type="Gene3D" id="2.40.30.10">
    <property type="entry name" value="Translation factors"/>
    <property type="match status" value="1"/>
</dbReference>
<comment type="cofactor">
    <cofactor evidence="3">
        <name>[2Fe-2S] cluster</name>
        <dbReference type="ChEBI" id="CHEBI:190135"/>
    </cofactor>
</comment>
<dbReference type="InterPro" id="IPR008333">
    <property type="entry name" value="Cbr1-like_FAD-bd_dom"/>
</dbReference>
<dbReference type="InterPro" id="IPR017938">
    <property type="entry name" value="Riboflavin_synthase-like_b-brl"/>
</dbReference>
<evidence type="ECO:0000259" key="5">
    <source>
        <dbReference type="PROSITE" id="PS51384"/>
    </source>
</evidence>
<keyword evidence="7" id="KW-1185">Reference proteome</keyword>
<evidence type="ECO:0000313" key="7">
    <source>
        <dbReference type="Proteomes" id="UP000608345"/>
    </source>
</evidence>
<keyword evidence="2" id="KW-0408">Iron</keyword>
<keyword evidence="2" id="KW-0411">Iron-sulfur</keyword>
<dbReference type="PROSITE" id="PS51085">
    <property type="entry name" value="2FE2S_FER_2"/>
    <property type="match status" value="1"/>
</dbReference>
<dbReference type="RefSeq" id="WP_189383957.1">
    <property type="nucleotide sequence ID" value="NZ_BAABFY010000057.1"/>
</dbReference>
<dbReference type="InterPro" id="IPR036010">
    <property type="entry name" value="2Fe-2S_ferredoxin-like_sf"/>
</dbReference>
<dbReference type="SUPFAM" id="SSF54292">
    <property type="entry name" value="2Fe-2S ferredoxin-like"/>
    <property type="match status" value="1"/>
</dbReference>
<keyword evidence="2" id="KW-0479">Metal-binding</keyword>
<dbReference type="InterPro" id="IPR039261">
    <property type="entry name" value="FNR_nucleotide-bd"/>
</dbReference>
<evidence type="ECO:0000256" key="2">
    <source>
        <dbReference type="ARBA" id="ARBA00022714"/>
    </source>
</evidence>
<dbReference type="InterPro" id="IPR006058">
    <property type="entry name" value="2Fe2S_fd_BS"/>
</dbReference>
<dbReference type="Pfam" id="PF00175">
    <property type="entry name" value="NAD_binding_1"/>
    <property type="match status" value="1"/>
</dbReference>
<feature type="domain" description="2Fe-2S ferredoxin-type" evidence="4">
    <location>
        <begin position="3"/>
        <end position="93"/>
    </location>
</feature>
<evidence type="ECO:0000259" key="4">
    <source>
        <dbReference type="PROSITE" id="PS51085"/>
    </source>
</evidence>
<dbReference type="AlphaFoldDB" id="A0A918MWV4"/>
<dbReference type="Pfam" id="PF00970">
    <property type="entry name" value="FAD_binding_6"/>
    <property type="match status" value="1"/>
</dbReference>
<dbReference type="GO" id="GO:0051537">
    <property type="term" value="F:2 iron, 2 sulfur cluster binding"/>
    <property type="evidence" value="ECO:0007669"/>
    <property type="project" value="UniProtKB-KW"/>
</dbReference>
<dbReference type="InterPro" id="IPR050415">
    <property type="entry name" value="MRET"/>
</dbReference>
<dbReference type="Pfam" id="PF00111">
    <property type="entry name" value="Fer2"/>
    <property type="match status" value="1"/>
</dbReference>
<dbReference type="Gene3D" id="3.10.20.30">
    <property type="match status" value="1"/>
</dbReference>
<dbReference type="PRINTS" id="PR00371">
    <property type="entry name" value="FPNCR"/>
</dbReference>
<dbReference type="InterPro" id="IPR001041">
    <property type="entry name" value="2Fe-2S_ferredoxin-type"/>
</dbReference>
<dbReference type="Proteomes" id="UP000608345">
    <property type="component" value="Unassembled WGS sequence"/>
</dbReference>
<evidence type="ECO:0000256" key="3">
    <source>
        <dbReference type="ARBA" id="ARBA00034078"/>
    </source>
</evidence>
<keyword evidence="2" id="KW-0001">2Fe-2S</keyword>
<dbReference type="PANTHER" id="PTHR47354">
    <property type="entry name" value="NADH OXIDOREDUCTASE HCR"/>
    <property type="match status" value="1"/>
</dbReference>
<dbReference type="InterPro" id="IPR012675">
    <property type="entry name" value="Beta-grasp_dom_sf"/>
</dbReference>
<sequence>MSFNITVHPSNHQFIAKEGQTILDAALEAGIILPYSCKSGSCGSCKGKVLSGTIEQSPAVSQVVSEEEREQGLTLFCQATATSHLEIESREIRMASDIQVRKMPVRVVDMEKVADDVMVLKLQMPAAEPFRYYAGQYVEFILKDGRRRSYSMASAPNGNEPVELHIRHMPGGVFTDHVFGGSETQMKVREILRAEGPLGSFFLREDSDKPIVFVVSGTGFAPVKAMMEVIIEKGITRPVTLYWGGRRPKDLYMSDLVSQWEAQLPFFTFVPVISDALPEDNWAGRTGFVHKAIIEDFPDLSSHQVYACGAPIMVSSARKEFVANCSLPENEFYADSFTSEADVVKLDAAKA</sequence>
<organism evidence="6 7">
    <name type="scientific">Advenella faeciporci</name>
    <dbReference type="NCBI Taxonomy" id="797535"/>
    <lineage>
        <taxon>Bacteria</taxon>
        <taxon>Pseudomonadati</taxon>
        <taxon>Pseudomonadota</taxon>
        <taxon>Betaproteobacteria</taxon>
        <taxon>Burkholderiales</taxon>
        <taxon>Alcaligenaceae</taxon>
    </lineage>
</organism>
<dbReference type="InterPro" id="IPR001433">
    <property type="entry name" value="OxRdtase_FAD/NAD-bd"/>
</dbReference>
<evidence type="ECO:0000313" key="6">
    <source>
        <dbReference type="EMBL" id="GGW78837.1"/>
    </source>
</evidence>
<dbReference type="Gene3D" id="3.40.50.80">
    <property type="entry name" value="Nucleotide-binding domain of ferredoxin-NADP reductase (FNR) module"/>
    <property type="match status" value="1"/>
</dbReference>
<dbReference type="PANTHER" id="PTHR47354:SF5">
    <property type="entry name" value="PROTEIN RFBI"/>
    <property type="match status" value="1"/>
</dbReference>
<dbReference type="GO" id="GO:0016491">
    <property type="term" value="F:oxidoreductase activity"/>
    <property type="evidence" value="ECO:0007669"/>
    <property type="project" value="InterPro"/>
</dbReference>
<comment type="cofactor">
    <cofactor evidence="1">
        <name>FAD</name>
        <dbReference type="ChEBI" id="CHEBI:57692"/>
    </cofactor>
</comment>
<dbReference type="CDD" id="cd06189">
    <property type="entry name" value="flavin_oxioreductase"/>
    <property type="match status" value="1"/>
</dbReference>
<reference evidence="6" key="2">
    <citation type="submission" date="2020-09" db="EMBL/GenBank/DDBJ databases">
        <authorList>
            <person name="Sun Q."/>
            <person name="Kim S."/>
        </authorList>
    </citation>
    <scope>NUCLEOTIDE SEQUENCE</scope>
    <source>
        <strain evidence="6">KCTC 23732</strain>
    </source>
</reference>
<comment type="caution">
    <text evidence="6">The sequence shown here is derived from an EMBL/GenBank/DDBJ whole genome shotgun (WGS) entry which is preliminary data.</text>
</comment>
<proteinExistence type="predicted"/>
<dbReference type="SUPFAM" id="SSF63380">
    <property type="entry name" value="Riboflavin synthase domain-like"/>
    <property type="match status" value="1"/>
</dbReference>
<dbReference type="CDD" id="cd00207">
    <property type="entry name" value="fer2"/>
    <property type="match status" value="1"/>
</dbReference>
<evidence type="ECO:0000256" key="1">
    <source>
        <dbReference type="ARBA" id="ARBA00001974"/>
    </source>
</evidence>